<protein>
    <submittedName>
        <fullName evidence="1">Uncharacterized protein</fullName>
    </submittedName>
</protein>
<dbReference type="EMBL" id="CP051143">
    <property type="protein sequence ID" value="QIX01751.1"/>
    <property type="molecule type" value="Genomic_DNA"/>
</dbReference>
<name>A0A6H0Y4A7_9PEZI</name>
<dbReference type="OrthoDB" id="3820579at2759"/>
<dbReference type="Proteomes" id="UP000503462">
    <property type="component" value="Chromosome 5"/>
</dbReference>
<organism evidence="1 2">
    <name type="scientific">Peltaster fructicola</name>
    <dbReference type="NCBI Taxonomy" id="286661"/>
    <lineage>
        <taxon>Eukaryota</taxon>
        <taxon>Fungi</taxon>
        <taxon>Dikarya</taxon>
        <taxon>Ascomycota</taxon>
        <taxon>Pezizomycotina</taxon>
        <taxon>Dothideomycetes</taxon>
        <taxon>Dothideomycetes incertae sedis</taxon>
        <taxon>Peltaster</taxon>
    </lineage>
</organism>
<reference evidence="1 2" key="1">
    <citation type="journal article" date="2016" name="Sci. Rep.">
        <title>Peltaster fructicola genome reveals evolution from an invasive phytopathogen to an ectophytic parasite.</title>
        <authorList>
            <person name="Xu C."/>
            <person name="Chen H."/>
            <person name="Gleason M.L."/>
            <person name="Xu J.R."/>
            <person name="Liu H."/>
            <person name="Zhang R."/>
            <person name="Sun G."/>
        </authorList>
    </citation>
    <scope>NUCLEOTIDE SEQUENCE [LARGE SCALE GENOMIC DNA]</scope>
    <source>
        <strain evidence="1 2">LNHT1506</strain>
    </source>
</reference>
<evidence type="ECO:0000313" key="2">
    <source>
        <dbReference type="Proteomes" id="UP000503462"/>
    </source>
</evidence>
<dbReference type="AlphaFoldDB" id="A0A6H0Y4A7"/>
<evidence type="ECO:0000313" key="1">
    <source>
        <dbReference type="EMBL" id="QIX01751.1"/>
    </source>
</evidence>
<sequence>MSTQDMRGLREQILANARFLLRFPPSQSNDGVIDDLFPGDGDLHVVVSGESTRVRAMVMLGVQPAIEGGEATSPESALRKLLVAVAEIMSLYIPKIGDHMRNIHGGGIFDVDLIASELKEGQKESKESARKIT</sequence>
<proteinExistence type="predicted"/>
<accession>A0A6H0Y4A7</accession>
<gene>
    <name evidence="1" type="ORF">AMS68_007268</name>
</gene>
<keyword evidence="2" id="KW-1185">Reference proteome</keyword>